<evidence type="ECO:0000313" key="3">
    <source>
        <dbReference type="Proteomes" id="UP000253941"/>
    </source>
</evidence>
<gene>
    <name evidence="2" type="ORF">DRB17_18015</name>
</gene>
<dbReference type="Proteomes" id="UP000253941">
    <property type="component" value="Unassembled WGS sequence"/>
</dbReference>
<feature type="domain" description="Antirepressor protein ant N-terminal" evidence="1">
    <location>
        <begin position="7"/>
        <end position="117"/>
    </location>
</feature>
<sequence>MTREVAQVEFHGDRVWAVREGGEVLVAIKPICESLGLDWKSQYRRLSQDVILNEGMVVMTIPSPGGHQKTLCLPLGLLNGWLFGVDDRRIKDPDTRERVLLYKRECYQVLFQHFQGGRTAAAEAEEADPVPAGPEAWELTDINATRVELDIVNTARRISGRTAARRLWERMPHLPTLDPATAGDDSVARWTRARLTGAAGEQTPSDAAYCDYADWCRHNGESPVPRQTFGHRLGQIGVEKTRRGGRVYYPGVTLVA</sequence>
<dbReference type="InterPro" id="IPR018875">
    <property type="entry name" value="Antirepressor_Ant_N"/>
</dbReference>
<evidence type="ECO:0000313" key="2">
    <source>
        <dbReference type="EMBL" id="RDD60495.1"/>
    </source>
</evidence>
<dbReference type="Pfam" id="PF10547">
    <property type="entry name" value="P22_AR_N"/>
    <property type="match status" value="1"/>
</dbReference>
<accession>A0A369T818</accession>
<dbReference type="RefSeq" id="WP_114583619.1">
    <property type="nucleotide sequence ID" value="NZ_QPMH01000026.1"/>
</dbReference>
<name>A0A369T818_9PROT</name>
<dbReference type="AlphaFoldDB" id="A0A369T818"/>
<dbReference type="PRINTS" id="PR01994">
    <property type="entry name" value="ANTIREPRESSR"/>
</dbReference>
<proteinExistence type="predicted"/>
<comment type="caution">
    <text evidence="2">The sequence shown here is derived from an EMBL/GenBank/DDBJ whole genome shotgun (WGS) entry which is preliminary data.</text>
</comment>
<keyword evidence="3" id="KW-1185">Reference proteome</keyword>
<evidence type="ECO:0000259" key="1">
    <source>
        <dbReference type="Pfam" id="PF10547"/>
    </source>
</evidence>
<protein>
    <recommendedName>
        <fullName evidence="1">Antirepressor protein ant N-terminal domain-containing protein</fullName>
    </recommendedName>
</protein>
<reference evidence="2 3" key="1">
    <citation type="submission" date="2018-07" db="EMBL/GenBank/DDBJ databases">
        <title>Venubactetium sediminum gen. nov., sp. nov., isolated from a marine solar saltern.</title>
        <authorList>
            <person name="Wang S."/>
        </authorList>
    </citation>
    <scope>NUCLEOTIDE SEQUENCE [LARGE SCALE GENOMIC DNA]</scope>
    <source>
        <strain evidence="2 3">WD2A32</strain>
    </source>
</reference>
<dbReference type="EMBL" id="QPMH01000026">
    <property type="protein sequence ID" value="RDD60495.1"/>
    <property type="molecule type" value="Genomic_DNA"/>
</dbReference>
<organism evidence="2 3">
    <name type="scientific">Ferruginivarius sediminum</name>
    <dbReference type="NCBI Taxonomy" id="2661937"/>
    <lineage>
        <taxon>Bacteria</taxon>
        <taxon>Pseudomonadati</taxon>
        <taxon>Pseudomonadota</taxon>
        <taxon>Alphaproteobacteria</taxon>
        <taxon>Rhodospirillales</taxon>
        <taxon>Rhodospirillaceae</taxon>
        <taxon>Ferruginivarius</taxon>
    </lineage>
</organism>